<proteinExistence type="predicted"/>
<dbReference type="InterPro" id="IPR011042">
    <property type="entry name" value="6-blade_b-propeller_TolB-like"/>
</dbReference>
<reference evidence="2" key="1">
    <citation type="submission" date="2022-11" db="EMBL/GenBank/DDBJ databases">
        <title>Centuries of genome instability and evolution in soft-shell clam transmissible cancer (bioRxiv).</title>
        <authorList>
            <person name="Hart S.F.M."/>
            <person name="Yonemitsu M.A."/>
            <person name="Giersch R.M."/>
            <person name="Beal B.F."/>
            <person name="Arriagada G."/>
            <person name="Davis B.W."/>
            <person name="Ostrander E.A."/>
            <person name="Goff S.P."/>
            <person name="Metzger M.J."/>
        </authorList>
    </citation>
    <scope>NUCLEOTIDE SEQUENCE</scope>
    <source>
        <strain evidence="2">MELC-2E11</strain>
        <tissue evidence="2">Siphon/mantle</tissue>
    </source>
</reference>
<feature type="repeat" description="LDL-receptor class B" evidence="1">
    <location>
        <begin position="156"/>
        <end position="199"/>
    </location>
</feature>
<gene>
    <name evidence="2" type="ORF">MAR_016282</name>
</gene>
<evidence type="ECO:0000313" key="2">
    <source>
        <dbReference type="EMBL" id="WAR22308.1"/>
    </source>
</evidence>
<name>A0ABY7FJC5_MYAAR</name>
<organism evidence="2 3">
    <name type="scientific">Mya arenaria</name>
    <name type="common">Soft-shell clam</name>
    <dbReference type="NCBI Taxonomy" id="6604"/>
    <lineage>
        <taxon>Eukaryota</taxon>
        <taxon>Metazoa</taxon>
        <taxon>Spiralia</taxon>
        <taxon>Lophotrochozoa</taxon>
        <taxon>Mollusca</taxon>
        <taxon>Bivalvia</taxon>
        <taxon>Autobranchia</taxon>
        <taxon>Heteroconchia</taxon>
        <taxon>Euheterodonta</taxon>
        <taxon>Imparidentia</taxon>
        <taxon>Neoheterodontei</taxon>
        <taxon>Myida</taxon>
        <taxon>Myoidea</taxon>
        <taxon>Myidae</taxon>
        <taxon>Mya</taxon>
    </lineage>
</organism>
<sequence length="243" mass="27991">RSKFGPFSNQHRDGRSFYQRPQSCYSCQTVHDGTDISITYQIDFPSSYSHSIMSLDVDVIRKKLYVFDRYTAAIYMISNFTVDHAIGRFSWNQLHAGVSRGSVKLAVDWISNNLYWTDPMYRWIAVQSLDNYGMFKILFHSDLEYHLGIAVDPIHNYLFWSDAGSTPKIERSTLTGTDRKVIVSTGILYLTAIDVDIANSKLYWTDASRDTVEMTSFTGSGKKKHQKIFSFRFLRYCTLSGNK</sequence>
<evidence type="ECO:0000313" key="3">
    <source>
        <dbReference type="Proteomes" id="UP001164746"/>
    </source>
</evidence>
<dbReference type="InterPro" id="IPR000033">
    <property type="entry name" value="LDLR_classB_rpt"/>
</dbReference>
<dbReference type="PANTHER" id="PTHR46513:SF13">
    <property type="entry name" value="EGF-LIKE DOMAIN-CONTAINING PROTEIN"/>
    <property type="match status" value="1"/>
</dbReference>
<feature type="non-terminal residue" evidence="2">
    <location>
        <position position="243"/>
    </location>
</feature>
<keyword evidence="3" id="KW-1185">Reference proteome</keyword>
<dbReference type="PANTHER" id="PTHR46513">
    <property type="entry name" value="VITELLOGENIN RECEPTOR-LIKE PROTEIN-RELATED-RELATED"/>
    <property type="match status" value="1"/>
</dbReference>
<dbReference type="EMBL" id="CP111023">
    <property type="protein sequence ID" value="WAR22308.1"/>
    <property type="molecule type" value="Genomic_DNA"/>
</dbReference>
<dbReference type="InterPro" id="IPR050778">
    <property type="entry name" value="Cueball_EGF_LRP_Nidogen"/>
</dbReference>
<feature type="repeat" description="LDL-receptor class B" evidence="1">
    <location>
        <begin position="112"/>
        <end position="155"/>
    </location>
</feature>
<dbReference type="Pfam" id="PF00058">
    <property type="entry name" value="Ldl_recept_b"/>
    <property type="match status" value="1"/>
</dbReference>
<protein>
    <submittedName>
        <fullName evidence="2">LRP6-like protein</fullName>
    </submittedName>
</protein>
<dbReference type="SUPFAM" id="SSF63825">
    <property type="entry name" value="YWTD domain"/>
    <property type="match status" value="1"/>
</dbReference>
<dbReference type="Gene3D" id="2.120.10.30">
    <property type="entry name" value="TolB, C-terminal domain"/>
    <property type="match status" value="1"/>
</dbReference>
<dbReference type="PROSITE" id="PS51120">
    <property type="entry name" value="LDLRB"/>
    <property type="match status" value="2"/>
</dbReference>
<dbReference type="Proteomes" id="UP001164746">
    <property type="component" value="Chromosome 12"/>
</dbReference>
<feature type="non-terminal residue" evidence="2">
    <location>
        <position position="1"/>
    </location>
</feature>
<dbReference type="SMART" id="SM00135">
    <property type="entry name" value="LY"/>
    <property type="match status" value="3"/>
</dbReference>
<accession>A0ABY7FJC5</accession>
<evidence type="ECO:0000256" key="1">
    <source>
        <dbReference type="PROSITE-ProRule" id="PRU00461"/>
    </source>
</evidence>